<dbReference type="CDD" id="cd08946">
    <property type="entry name" value="SDR_e"/>
    <property type="match status" value="1"/>
</dbReference>
<dbReference type="RefSeq" id="WP_063699652.1">
    <property type="nucleotide sequence ID" value="NZ_LUUB01000051.1"/>
</dbReference>
<comment type="caution">
    <text evidence="2">The sequence shown here is derived from an EMBL/GenBank/DDBJ whole genome shotgun (WGS) entry which is preliminary data.</text>
</comment>
<dbReference type="Proteomes" id="UP000076959">
    <property type="component" value="Unassembled WGS sequence"/>
</dbReference>
<evidence type="ECO:0000259" key="1">
    <source>
        <dbReference type="Pfam" id="PF01370"/>
    </source>
</evidence>
<name>A0A176YTZ1_9BRAD</name>
<dbReference type="SUPFAM" id="SSF51735">
    <property type="entry name" value="NAD(P)-binding Rossmann-fold domains"/>
    <property type="match status" value="1"/>
</dbReference>
<dbReference type="EMBL" id="LUUB01000051">
    <property type="protein sequence ID" value="OAF10677.1"/>
    <property type="molecule type" value="Genomic_DNA"/>
</dbReference>
<dbReference type="Pfam" id="PF01370">
    <property type="entry name" value="Epimerase"/>
    <property type="match status" value="1"/>
</dbReference>
<evidence type="ECO:0000313" key="3">
    <source>
        <dbReference type="Proteomes" id="UP000076959"/>
    </source>
</evidence>
<dbReference type="OrthoDB" id="9795501at2"/>
<organism evidence="2 3">
    <name type="scientific">Bradyrhizobium centrolobii</name>
    <dbReference type="NCBI Taxonomy" id="1505087"/>
    <lineage>
        <taxon>Bacteria</taxon>
        <taxon>Pseudomonadati</taxon>
        <taxon>Pseudomonadota</taxon>
        <taxon>Alphaproteobacteria</taxon>
        <taxon>Hyphomicrobiales</taxon>
        <taxon>Nitrobacteraceae</taxon>
        <taxon>Bradyrhizobium</taxon>
    </lineage>
</organism>
<dbReference type="InterPro" id="IPR001509">
    <property type="entry name" value="Epimerase_deHydtase"/>
</dbReference>
<dbReference type="PANTHER" id="PTHR43245">
    <property type="entry name" value="BIFUNCTIONAL POLYMYXIN RESISTANCE PROTEIN ARNA"/>
    <property type="match status" value="1"/>
</dbReference>
<keyword evidence="3" id="KW-1185">Reference proteome</keyword>
<dbReference type="STRING" id="1505087.AYJ54_10430"/>
<evidence type="ECO:0000313" key="2">
    <source>
        <dbReference type="EMBL" id="OAF10677.1"/>
    </source>
</evidence>
<dbReference type="PANTHER" id="PTHR43245:SF23">
    <property type="entry name" value="NAD(P)-BINDING DOMAIN-CONTAINING PROTEIN"/>
    <property type="match status" value="1"/>
</dbReference>
<protein>
    <recommendedName>
        <fullName evidence="1">NAD-dependent epimerase/dehydratase domain-containing protein</fullName>
    </recommendedName>
</protein>
<dbReference type="InterPro" id="IPR036291">
    <property type="entry name" value="NAD(P)-bd_dom_sf"/>
</dbReference>
<reference evidence="2 3" key="1">
    <citation type="submission" date="2016-03" db="EMBL/GenBank/DDBJ databases">
        <title>Draft Genome Sequence of the Strain BR 10245 (Bradyrhizobium sp.) isolated from nodules of Centrolobium paraense.</title>
        <authorList>
            <person name="Simoes-Araujo J.L.Sr."/>
            <person name="Barauna A.C."/>
            <person name="Silva K."/>
            <person name="Zilli J.E."/>
        </authorList>
    </citation>
    <scope>NUCLEOTIDE SEQUENCE [LARGE SCALE GENOMIC DNA]</scope>
    <source>
        <strain evidence="2 3">BR 10245</strain>
    </source>
</reference>
<sequence length="346" mass="39176">MATDKRKVLLVGGAGYVGSVMTGHLLGKGWSVRCLDQLIYKNESCAWPYLINPQYEFMRGDVRDPRIVTQALKDVDDVVILAGLVGDPITSKFPDESHAINRAGIGSLIDTLRNHPVDRLIFVSTCSNYGLVEEDTAVDENYPLAPLSLYAKHKVEMEQKILSLKGKVGFHPTVLRFATAFGLSSRMRFDLTVNEFVRELHLGNELLVFDPKTWRPYCHVSDFSRAVEQVLGAPTDKVAFEVFNVGCEENNFTKLMVVEEILKHIPRSKVTYQERGADPRNYRVNFEKIRRVLNFTPEVSVPQGVNEILAALRQGLFDHVEEQRHFFGNYEIFLPAPHVSDLKRAI</sequence>
<accession>A0A176YTZ1</accession>
<gene>
    <name evidence="2" type="ORF">AYJ54_10430</name>
</gene>
<proteinExistence type="predicted"/>
<dbReference type="InterPro" id="IPR050177">
    <property type="entry name" value="Lipid_A_modif_metabolic_enz"/>
</dbReference>
<dbReference type="AlphaFoldDB" id="A0A176YTZ1"/>
<feature type="domain" description="NAD-dependent epimerase/dehydratase" evidence="1">
    <location>
        <begin position="8"/>
        <end position="246"/>
    </location>
</feature>
<dbReference type="Gene3D" id="3.40.50.720">
    <property type="entry name" value="NAD(P)-binding Rossmann-like Domain"/>
    <property type="match status" value="1"/>
</dbReference>